<dbReference type="Pfam" id="PF00026">
    <property type="entry name" value="Asp"/>
    <property type="match status" value="1"/>
</dbReference>
<reference evidence="11" key="1">
    <citation type="journal article" date="2023" name="Mol. Phylogenet. Evol.">
        <title>Genome-scale phylogeny and comparative genomics of the fungal order Sordariales.</title>
        <authorList>
            <person name="Hensen N."/>
            <person name="Bonometti L."/>
            <person name="Westerberg I."/>
            <person name="Brannstrom I.O."/>
            <person name="Guillou S."/>
            <person name="Cros-Aarteil S."/>
            <person name="Calhoun S."/>
            <person name="Haridas S."/>
            <person name="Kuo A."/>
            <person name="Mondo S."/>
            <person name="Pangilinan J."/>
            <person name="Riley R."/>
            <person name="LaButti K."/>
            <person name="Andreopoulos B."/>
            <person name="Lipzen A."/>
            <person name="Chen C."/>
            <person name="Yan M."/>
            <person name="Daum C."/>
            <person name="Ng V."/>
            <person name="Clum A."/>
            <person name="Steindorff A."/>
            <person name="Ohm R.A."/>
            <person name="Martin F."/>
            <person name="Silar P."/>
            <person name="Natvig D.O."/>
            <person name="Lalanne C."/>
            <person name="Gautier V."/>
            <person name="Ament-Velasquez S.L."/>
            <person name="Kruys A."/>
            <person name="Hutchinson M.I."/>
            <person name="Powell A.J."/>
            <person name="Barry K."/>
            <person name="Miller A.N."/>
            <person name="Grigoriev I.V."/>
            <person name="Debuchy R."/>
            <person name="Gladieux P."/>
            <person name="Hiltunen Thoren M."/>
            <person name="Johannesson H."/>
        </authorList>
    </citation>
    <scope>NUCLEOTIDE SEQUENCE</scope>
    <source>
        <strain evidence="11">PSN324</strain>
    </source>
</reference>
<dbReference type="Proteomes" id="UP001321749">
    <property type="component" value="Unassembled WGS sequence"/>
</dbReference>
<keyword evidence="4 7" id="KW-0378">Hydrolase</keyword>
<dbReference type="FunFam" id="2.40.70.10:FF:000026">
    <property type="entry name" value="Endothiapepsin"/>
    <property type="match status" value="1"/>
</dbReference>
<evidence type="ECO:0000256" key="5">
    <source>
        <dbReference type="PIRSR" id="PIRSR601461-1"/>
    </source>
</evidence>
<keyword evidence="2 7" id="KW-0645">Protease</keyword>
<dbReference type="InterPro" id="IPR021109">
    <property type="entry name" value="Peptidase_aspartic_dom_sf"/>
</dbReference>
<dbReference type="InterPro" id="IPR001969">
    <property type="entry name" value="Aspartic_peptidase_AS"/>
</dbReference>
<comment type="similarity">
    <text evidence="1 7">Belongs to the peptidase A1 family.</text>
</comment>
<dbReference type="Gene3D" id="2.40.70.10">
    <property type="entry name" value="Acid Proteases"/>
    <property type="match status" value="2"/>
</dbReference>
<feature type="chain" id="PRO_5043743039" evidence="9">
    <location>
        <begin position="23"/>
        <end position="453"/>
    </location>
</feature>
<accession>A0AAV9HYK7</accession>
<evidence type="ECO:0000256" key="8">
    <source>
        <dbReference type="SAM" id="MobiDB-lite"/>
    </source>
</evidence>
<dbReference type="InterPro" id="IPR034163">
    <property type="entry name" value="Aspergillopepsin-like_cat_dom"/>
</dbReference>
<feature type="domain" description="Peptidase A1" evidence="10">
    <location>
        <begin position="126"/>
        <end position="448"/>
    </location>
</feature>
<feature type="active site" evidence="5">
    <location>
        <position position="336"/>
    </location>
</feature>
<gene>
    <name evidence="11" type="ORF">QBC42DRAFT_52672</name>
</gene>
<dbReference type="AlphaFoldDB" id="A0AAV9HYK7"/>
<dbReference type="CDD" id="cd06097">
    <property type="entry name" value="Aspergillopepsin_like"/>
    <property type="match status" value="1"/>
</dbReference>
<dbReference type="PROSITE" id="PS00141">
    <property type="entry name" value="ASP_PROTEASE"/>
    <property type="match status" value="2"/>
</dbReference>
<dbReference type="InterPro" id="IPR033121">
    <property type="entry name" value="PEPTIDASE_A1"/>
</dbReference>
<keyword evidence="12" id="KW-1185">Reference proteome</keyword>
<dbReference type="SUPFAM" id="SSF50630">
    <property type="entry name" value="Acid proteases"/>
    <property type="match status" value="1"/>
</dbReference>
<dbReference type="InterPro" id="IPR001461">
    <property type="entry name" value="Aspartic_peptidase_A1"/>
</dbReference>
<evidence type="ECO:0000256" key="7">
    <source>
        <dbReference type="RuleBase" id="RU000454"/>
    </source>
</evidence>
<comment type="caution">
    <text evidence="11">The sequence shown here is derived from an EMBL/GenBank/DDBJ whole genome shotgun (WGS) entry which is preliminary data.</text>
</comment>
<evidence type="ECO:0000256" key="1">
    <source>
        <dbReference type="ARBA" id="ARBA00007447"/>
    </source>
</evidence>
<dbReference type="EMBL" id="MU864951">
    <property type="protein sequence ID" value="KAK4464166.1"/>
    <property type="molecule type" value="Genomic_DNA"/>
</dbReference>
<dbReference type="GO" id="GO:0006508">
    <property type="term" value="P:proteolysis"/>
    <property type="evidence" value="ECO:0007669"/>
    <property type="project" value="UniProtKB-KW"/>
</dbReference>
<sequence length="453" mass="48406">MKFASASAFAASLVSSIPLAAAAPSEPRRVQGRSFKLSQVHNVHFKQHGKGPRALAQAYEKYDLELPDVLRVALNSILEDLGIDIRARGLDYGSSGPGNGTAPFPNNTGAGHGEVSATPQLFDVEYLAPVQIGTPPQTLMLNFDTGSSDLWVFSNETPLSQQGGQNLYNINQSSTARKLDNHTWTIRYGDESTAGGNVYLDTVSIGGVSVPQQAVETATQVSSAFTRDEASSGLLGLAFDSINRVTPNPQKTFMSNAIDTLTKPLFTVNLRKAEPGNYNFGFVDETEFIGPLHMVDVDTKDGFWKFKVDSFSTGFNGTNGALSNITVPLGHSAIADTGTTLLLLPAAITRAYYLQIAGAESSAKYGGWTFPCDAFLPDLTLNIGSYKAVIPGELMNFAPADADDMESATVCFGGVQSASGIPFAIYGDVFFKAHWTMFHVGDKKLGFAPRSGQ</sequence>
<feature type="disulfide bond" evidence="6">
    <location>
        <begin position="372"/>
        <end position="411"/>
    </location>
</feature>
<evidence type="ECO:0000256" key="4">
    <source>
        <dbReference type="ARBA" id="ARBA00022801"/>
    </source>
</evidence>
<name>A0AAV9HYK7_9PEZI</name>
<evidence type="ECO:0000313" key="12">
    <source>
        <dbReference type="Proteomes" id="UP001321749"/>
    </source>
</evidence>
<evidence type="ECO:0000313" key="11">
    <source>
        <dbReference type="EMBL" id="KAK4464166.1"/>
    </source>
</evidence>
<dbReference type="GO" id="GO:0004190">
    <property type="term" value="F:aspartic-type endopeptidase activity"/>
    <property type="evidence" value="ECO:0007669"/>
    <property type="project" value="UniProtKB-KW"/>
</dbReference>
<evidence type="ECO:0000256" key="6">
    <source>
        <dbReference type="PIRSR" id="PIRSR601461-2"/>
    </source>
</evidence>
<feature type="region of interest" description="Disordered" evidence="8">
    <location>
        <begin position="94"/>
        <end position="113"/>
    </location>
</feature>
<feature type="active site" evidence="5">
    <location>
        <position position="144"/>
    </location>
</feature>
<evidence type="ECO:0000256" key="9">
    <source>
        <dbReference type="SAM" id="SignalP"/>
    </source>
</evidence>
<reference evidence="11" key="2">
    <citation type="submission" date="2023-06" db="EMBL/GenBank/DDBJ databases">
        <authorList>
            <consortium name="Lawrence Berkeley National Laboratory"/>
            <person name="Mondo S.J."/>
            <person name="Hensen N."/>
            <person name="Bonometti L."/>
            <person name="Westerberg I."/>
            <person name="Brannstrom I.O."/>
            <person name="Guillou S."/>
            <person name="Cros-Aarteil S."/>
            <person name="Calhoun S."/>
            <person name="Haridas S."/>
            <person name="Kuo A."/>
            <person name="Pangilinan J."/>
            <person name="Riley R."/>
            <person name="Labutti K."/>
            <person name="Andreopoulos B."/>
            <person name="Lipzen A."/>
            <person name="Chen C."/>
            <person name="Yanf M."/>
            <person name="Daum C."/>
            <person name="Ng V."/>
            <person name="Clum A."/>
            <person name="Steindorff A."/>
            <person name="Ohm R."/>
            <person name="Martin F."/>
            <person name="Silar P."/>
            <person name="Natvig D."/>
            <person name="Lalanne C."/>
            <person name="Gautier V."/>
            <person name="Ament-Velasquez S.L."/>
            <person name="Kruys A."/>
            <person name="Hutchinson M.I."/>
            <person name="Powell A.J."/>
            <person name="Barry K."/>
            <person name="Miller A.N."/>
            <person name="Grigoriev I.V."/>
            <person name="Debuchy R."/>
            <person name="Gladieux P."/>
            <person name="Thoren M.H."/>
            <person name="Johannesson H."/>
        </authorList>
    </citation>
    <scope>NUCLEOTIDE SEQUENCE</scope>
    <source>
        <strain evidence="11">PSN324</strain>
    </source>
</reference>
<feature type="signal peptide" evidence="9">
    <location>
        <begin position="1"/>
        <end position="22"/>
    </location>
</feature>
<evidence type="ECO:0000256" key="2">
    <source>
        <dbReference type="ARBA" id="ARBA00022670"/>
    </source>
</evidence>
<proteinExistence type="inferred from homology"/>
<dbReference type="PANTHER" id="PTHR47966">
    <property type="entry name" value="BETA-SITE APP-CLEAVING ENZYME, ISOFORM A-RELATED"/>
    <property type="match status" value="1"/>
</dbReference>
<dbReference type="PROSITE" id="PS51767">
    <property type="entry name" value="PEPTIDASE_A1"/>
    <property type="match status" value="1"/>
</dbReference>
<keyword evidence="3 7" id="KW-0064">Aspartyl protease</keyword>
<dbReference type="PRINTS" id="PR00792">
    <property type="entry name" value="PEPSIN"/>
</dbReference>
<dbReference type="PANTHER" id="PTHR47966:SF2">
    <property type="entry name" value="ASPERGILLOPEPSIN-1-RELATED"/>
    <property type="match status" value="1"/>
</dbReference>
<keyword evidence="6" id="KW-1015">Disulfide bond</keyword>
<evidence type="ECO:0000256" key="3">
    <source>
        <dbReference type="ARBA" id="ARBA00022750"/>
    </source>
</evidence>
<keyword evidence="9" id="KW-0732">Signal</keyword>
<protein>
    <submittedName>
        <fullName evidence="11">Aspartic peptidase domain-containing protein</fullName>
    </submittedName>
</protein>
<organism evidence="11 12">
    <name type="scientific">Cladorrhinum samala</name>
    <dbReference type="NCBI Taxonomy" id="585594"/>
    <lineage>
        <taxon>Eukaryota</taxon>
        <taxon>Fungi</taxon>
        <taxon>Dikarya</taxon>
        <taxon>Ascomycota</taxon>
        <taxon>Pezizomycotina</taxon>
        <taxon>Sordariomycetes</taxon>
        <taxon>Sordariomycetidae</taxon>
        <taxon>Sordariales</taxon>
        <taxon>Podosporaceae</taxon>
        <taxon>Cladorrhinum</taxon>
    </lineage>
</organism>
<evidence type="ECO:0000259" key="10">
    <source>
        <dbReference type="PROSITE" id="PS51767"/>
    </source>
</evidence>